<reference evidence="2" key="2">
    <citation type="submission" date="2022-01" db="EMBL/GenBank/DDBJ databases">
        <authorList>
            <person name="Yamashiro T."/>
            <person name="Shiraishi A."/>
            <person name="Satake H."/>
            <person name="Nakayama K."/>
        </authorList>
    </citation>
    <scope>NUCLEOTIDE SEQUENCE</scope>
</reference>
<sequence>MKKEDNGKVYRLIKALCGLRQAPRAWNIKLDNTLKSLDFKKCALEQAIYTKTSKGSILLIGVYVDDLIITGTPKKEIDKFKAQMEEKFEMSDLGLLAYYLGIEVTQTGGDISIKQSAYANNILKETGMIDYNETLIHMDPGTRLTKLTEGTIVNSTEYQSLIGCLRYMLHTRPDLSYSVGLLSRFMQEPKEKHMKAIKQVLRYVKGTKDYGITYKHNGGNKIQGFSDSSYGVNTQEGKGTTGILFYYGESPISWSTQKQATVALSSCESEFIAATAASTQALWIKRLLSKLTHSKEEKVTIMVDNKSAIALMKNPVFHGRSKHIDTKYHFIRECVEREDIQVEFVSGEYQKADILTKALPKIKFLTMRQLIGLKDLRQGNCD</sequence>
<dbReference type="Proteomes" id="UP001151760">
    <property type="component" value="Unassembled WGS sequence"/>
</dbReference>
<proteinExistence type="predicted"/>
<dbReference type="Pfam" id="PF07727">
    <property type="entry name" value="RVT_2"/>
    <property type="match status" value="1"/>
</dbReference>
<name>A0ABQ5HP44_9ASTR</name>
<evidence type="ECO:0000313" key="3">
    <source>
        <dbReference type="Proteomes" id="UP001151760"/>
    </source>
</evidence>
<accession>A0ABQ5HP44</accession>
<protein>
    <submittedName>
        <fullName evidence="2">Ribonuclease H-like domain, reverse transcriptase, RNA-dependent DNA polymerase</fullName>
    </submittedName>
</protein>
<reference evidence="2" key="1">
    <citation type="journal article" date="2022" name="Int. J. Mol. Sci.">
        <title>Draft Genome of Tanacetum Coccineum: Genomic Comparison of Closely Related Tanacetum-Family Plants.</title>
        <authorList>
            <person name="Yamashiro T."/>
            <person name="Shiraishi A."/>
            <person name="Nakayama K."/>
            <person name="Satake H."/>
        </authorList>
    </citation>
    <scope>NUCLEOTIDE SEQUENCE</scope>
</reference>
<evidence type="ECO:0000259" key="1">
    <source>
        <dbReference type="Pfam" id="PF07727"/>
    </source>
</evidence>
<dbReference type="EMBL" id="BQNB010019799">
    <property type="protein sequence ID" value="GJT89189.1"/>
    <property type="molecule type" value="Genomic_DNA"/>
</dbReference>
<keyword evidence="3" id="KW-1185">Reference proteome</keyword>
<feature type="domain" description="Reverse transcriptase Ty1/copia-type" evidence="1">
    <location>
        <begin position="4"/>
        <end position="137"/>
    </location>
</feature>
<dbReference type="InterPro" id="IPR043502">
    <property type="entry name" value="DNA/RNA_pol_sf"/>
</dbReference>
<evidence type="ECO:0000313" key="2">
    <source>
        <dbReference type="EMBL" id="GJT89189.1"/>
    </source>
</evidence>
<organism evidence="2 3">
    <name type="scientific">Tanacetum coccineum</name>
    <dbReference type="NCBI Taxonomy" id="301880"/>
    <lineage>
        <taxon>Eukaryota</taxon>
        <taxon>Viridiplantae</taxon>
        <taxon>Streptophyta</taxon>
        <taxon>Embryophyta</taxon>
        <taxon>Tracheophyta</taxon>
        <taxon>Spermatophyta</taxon>
        <taxon>Magnoliopsida</taxon>
        <taxon>eudicotyledons</taxon>
        <taxon>Gunneridae</taxon>
        <taxon>Pentapetalae</taxon>
        <taxon>asterids</taxon>
        <taxon>campanulids</taxon>
        <taxon>Asterales</taxon>
        <taxon>Asteraceae</taxon>
        <taxon>Asteroideae</taxon>
        <taxon>Anthemideae</taxon>
        <taxon>Anthemidinae</taxon>
        <taxon>Tanacetum</taxon>
    </lineage>
</organism>
<comment type="caution">
    <text evidence="2">The sequence shown here is derived from an EMBL/GenBank/DDBJ whole genome shotgun (WGS) entry which is preliminary data.</text>
</comment>
<dbReference type="InterPro" id="IPR013103">
    <property type="entry name" value="RVT_2"/>
</dbReference>
<gene>
    <name evidence="2" type="ORF">Tco_1070906</name>
</gene>
<dbReference type="PANTHER" id="PTHR11439">
    <property type="entry name" value="GAG-POL-RELATED RETROTRANSPOSON"/>
    <property type="match status" value="1"/>
</dbReference>
<dbReference type="SUPFAM" id="SSF56672">
    <property type="entry name" value="DNA/RNA polymerases"/>
    <property type="match status" value="1"/>
</dbReference>
<dbReference type="CDD" id="cd09272">
    <property type="entry name" value="RNase_HI_RT_Ty1"/>
    <property type="match status" value="1"/>
</dbReference>
<dbReference type="PANTHER" id="PTHR11439:SF515">
    <property type="entry name" value="GAG-POL POLYPROTEIN"/>
    <property type="match status" value="1"/>
</dbReference>